<name>A0A1S9PLB3_9SPHI</name>
<organism evidence="5 6">
    <name type="scientific">Mucilaginibacter pedocola</name>
    <dbReference type="NCBI Taxonomy" id="1792845"/>
    <lineage>
        <taxon>Bacteria</taxon>
        <taxon>Pseudomonadati</taxon>
        <taxon>Bacteroidota</taxon>
        <taxon>Sphingobacteriia</taxon>
        <taxon>Sphingobacteriales</taxon>
        <taxon>Sphingobacteriaceae</taxon>
        <taxon>Mucilaginibacter</taxon>
    </lineage>
</organism>
<dbReference type="Gene3D" id="1.20.1420.20">
    <property type="entry name" value="M75 peptidase, HXXE motif"/>
    <property type="match status" value="1"/>
</dbReference>
<gene>
    <name evidence="5" type="ORF">BC343_01410</name>
</gene>
<feature type="chain" id="PRO_5012661933" description="Imelysin-like domain-containing protein" evidence="3">
    <location>
        <begin position="25"/>
        <end position="365"/>
    </location>
</feature>
<accession>A0A1S9PLB3</accession>
<dbReference type="EMBL" id="MBTF01000001">
    <property type="protein sequence ID" value="OOQ61756.1"/>
    <property type="molecule type" value="Genomic_DNA"/>
</dbReference>
<dbReference type="OrthoDB" id="650514at2"/>
<evidence type="ECO:0000313" key="6">
    <source>
        <dbReference type="Proteomes" id="UP000189739"/>
    </source>
</evidence>
<keyword evidence="6" id="KW-1185">Reference proteome</keyword>
<comment type="caution">
    <text evidence="5">The sequence shown here is derived from an EMBL/GenBank/DDBJ whole genome shotgun (WGS) entry which is preliminary data.</text>
</comment>
<protein>
    <recommendedName>
        <fullName evidence="4">Imelysin-like domain-containing protein</fullName>
    </recommendedName>
</protein>
<dbReference type="InterPro" id="IPR034984">
    <property type="entry name" value="Imelysin-like_IPPA"/>
</dbReference>
<dbReference type="Pfam" id="PF09375">
    <property type="entry name" value="Peptidase_M75"/>
    <property type="match status" value="1"/>
</dbReference>
<dbReference type="Proteomes" id="UP000189739">
    <property type="component" value="Unassembled WGS sequence"/>
</dbReference>
<evidence type="ECO:0000256" key="2">
    <source>
        <dbReference type="ARBA" id="ARBA00022729"/>
    </source>
</evidence>
<dbReference type="AlphaFoldDB" id="A0A1S9PLB3"/>
<feature type="domain" description="Imelysin-like" evidence="4">
    <location>
        <begin position="56"/>
        <end position="329"/>
    </location>
</feature>
<proteinExistence type="predicted"/>
<evidence type="ECO:0000256" key="1">
    <source>
        <dbReference type="ARBA" id="ARBA00004196"/>
    </source>
</evidence>
<evidence type="ECO:0000256" key="3">
    <source>
        <dbReference type="SAM" id="SignalP"/>
    </source>
</evidence>
<sequence length="365" mass="39164">MIKLNRKMAAAAATVLAVATFVIACSKGGGGGTPEPTNPTGFDKTAMLTNYADALIIPAYTNLQTQATALETSVNTFLATPNATTQAALKTVFKDTYLRFEDVSVDQFGPAETALFNNFVNTFPTDSAVIEGNILRGTYDLSANASISQQGLPALDYLLFNPHAVTDFTGTTATNRKKYVQDIVSAMKTRVSTVLNGWKNTYRATFIANTRSDSGSPIAFLINQFAFEMDQLKGPRIGWPFGKQSGGTQYPNNTEGFNTGISVALATENLTALKNMYNGGGSGKGMSDYVVSLSKQTLNSDVMAQFDKALSALRAVPDPYTTSMTTKKPEIEAAYREIQILLTLIKTDVASATGVRITYQDTDGD</sequence>
<comment type="subcellular location">
    <subcellularLocation>
        <location evidence="1">Cell envelope</location>
    </subcellularLocation>
</comment>
<dbReference type="InterPro" id="IPR018976">
    <property type="entry name" value="Imelysin-like"/>
</dbReference>
<evidence type="ECO:0000313" key="5">
    <source>
        <dbReference type="EMBL" id="OOQ61756.1"/>
    </source>
</evidence>
<dbReference type="RefSeq" id="WP_078345933.1">
    <property type="nucleotide sequence ID" value="NZ_MBTF01000001.1"/>
</dbReference>
<dbReference type="CDD" id="cd14659">
    <property type="entry name" value="Imelysin-like_IPPA"/>
    <property type="match status" value="1"/>
</dbReference>
<dbReference type="STRING" id="1792845.BC343_01410"/>
<keyword evidence="2 3" id="KW-0732">Signal</keyword>
<feature type="signal peptide" evidence="3">
    <location>
        <begin position="1"/>
        <end position="24"/>
    </location>
</feature>
<dbReference type="GO" id="GO:0030313">
    <property type="term" value="C:cell envelope"/>
    <property type="evidence" value="ECO:0007669"/>
    <property type="project" value="UniProtKB-SubCell"/>
</dbReference>
<dbReference type="PROSITE" id="PS51257">
    <property type="entry name" value="PROKAR_LIPOPROTEIN"/>
    <property type="match status" value="1"/>
</dbReference>
<dbReference type="InterPro" id="IPR038352">
    <property type="entry name" value="Imelysin_sf"/>
</dbReference>
<evidence type="ECO:0000259" key="4">
    <source>
        <dbReference type="Pfam" id="PF09375"/>
    </source>
</evidence>
<reference evidence="5 6" key="1">
    <citation type="submission" date="2016-07" db="EMBL/GenBank/DDBJ databases">
        <title>Genomic analysis of zinc-resistant bacterium Mucilaginibacter pedocola TBZ30.</title>
        <authorList>
            <person name="Huang J."/>
            <person name="Tang J."/>
        </authorList>
    </citation>
    <scope>NUCLEOTIDE SEQUENCE [LARGE SCALE GENOMIC DNA]</scope>
    <source>
        <strain evidence="5 6">TBZ30</strain>
    </source>
</reference>